<feature type="region of interest" description="Disordered" evidence="1">
    <location>
        <begin position="46"/>
        <end position="70"/>
    </location>
</feature>
<organism evidence="2 3">
    <name type="scientific">Streptomyces dangxiongensis</name>
    <dbReference type="NCBI Taxonomy" id="1442032"/>
    <lineage>
        <taxon>Bacteria</taxon>
        <taxon>Bacillati</taxon>
        <taxon>Actinomycetota</taxon>
        <taxon>Actinomycetes</taxon>
        <taxon>Kitasatosporales</taxon>
        <taxon>Streptomycetaceae</taxon>
        <taxon>Streptomyces</taxon>
    </lineage>
</organism>
<evidence type="ECO:0000313" key="2">
    <source>
        <dbReference type="EMBL" id="AYN42549.1"/>
    </source>
</evidence>
<reference evidence="2 3" key="1">
    <citation type="submission" date="2018-10" db="EMBL/GenBank/DDBJ databases">
        <title>The genome of Streptomyces dangxiongensis Z022.</title>
        <authorList>
            <person name="Zhang B."/>
        </authorList>
    </citation>
    <scope>NUCLEOTIDE SEQUENCE [LARGE SCALE GENOMIC DNA]</scope>
    <source>
        <strain evidence="2 3">Z022</strain>
    </source>
</reference>
<proteinExistence type="predicted"/>
<evidence type="ECO:0000256" key="1">
    <source>
        <dbReference type="SAM" id="MobiDB-lite"/>
    </source>
</evidence>
<name>A0A3G2JPI8_9ACTN</name>
<dbReference type="AlphaFoldDB" id="A0A3G2JPI8"/>
<gene>
    <name evidence="2" type="ORF">D9753_30825</name>
</gene>
<dbReference type="Proteomes" id="UP000268329">
    <property type="component" value="Chromosome"/>
</dbReference>
<dbReference type="KEGG" id="sdd:D9753_30825"/>
<feature type="compositionally biased region" description="Basic and acidic residues" evidence="1">
    <location>
        <begin position="47"/>
        <end position="70"/>
    </location>
</feature>
<keyword evidence="3" id="KW-1185">Reference proteome</keyword>
<evidence type="ECO:0000313" key="3">
    <source>
        <dbReference type="Proteomes" id="UP000268329"/>
    </source>
</evidence>
<dbReference type="EMBL" id="CP033073">
    <property type="protein sequence ID" value="AYN42549.1"/>
    <property type="molecule type" value="Genomic_DNA"/>
</dbReference>
<dbReference type="RefSeq" id="WP_121789976.1">
    <property type="nucleotide sequence ID" value="NZ_CP033073.1"/>
</dbReference>
<protein>
    <recommendedName>
        <fullName evidence="4">Cation/H+ exchanger domain-containing protein</fullName>
    </recommendedName>
</protein>
<evidence type="ECO:0008006" key="4">
    <source>
        <dbReference type="Google" id="ProtNLM"/>
    </source>
</evidence>
<sequence>MTEDEILLGFGLTVALAVGCQTLASRLRVPGLVLLLPAGFAAGAITDDVHPDRLPDRDRDRDRLGTRPRR</sequence>
<accession>A0A3G2JPI8</accession>